<accession>S7MYK7</accession>
<name>S7MYK7_MYOBR</name>
<dbReference type="PANTHER" id="PTHR31466:SF1">
    <property type="entry name" value="RIKEN CDNA 4930433I11 GENE"/>
    <property type="match status" value="1"/>
</dbReference>
<protein>
    <submittedName>
        <fullName evidence="2">Uncharacterized protein</fullName>
    </submittedName>
</protein>
<organism evidence="2 3">
    <name type="scientific">Myotis brandtii</name>
    <name type="common">Brandt's bat</name>
    <dbReference type="NCBI Taxonomy" id="109478"/>
    <lineage>
        <taxon>Eukaryota</taxon>
        <taxon>Metazoa</taxon>
        <taxon>Chordata</taxon>
        <taxon>Craniata</taxon>
        <taxon>Vertebrata</taxon>
        <taxon>Euteleostomi</taxon>
        <taxon>Mammalia</taxon>
        <taxon>Eutheria</taxon>
        <taxon>Laurasiatheria</taxon>
        <taxon>Chiroptera</taxon>
        <taxon>Yangochiroptera</taxon>
        <taxon>Vespertilionidae</taxon>
        <taxon>Myotis</taxon>
    </lineage>
</organism>
<sequence length="69" mass="7750">MLESVQVFHALGKKRDEKADLFSLRVLGKSSNPKGPQPRPATKPWLVMPREGKGPVKTQVHTPKTTWKC</sequence>
<evidence type="ECO:0000313" key="3">
    <source>
        <dbReference type="Proteomes" id="UP000052978"/>
    </source>
</evidence>
<feature type="region of interest" description="Disordered" evidence="1">
    <location>
        <begin position="27"/>
        <end position="69"/>
    </location>
</feature>
<reference evidence="2 3" key="1">
    <citation type="journal article" date="2013" name="Nat. Commun.">
        <title>Genome analysis reveals insights into physiology and longevity of the Brandt's bat Myotis brandtii.</title>
        <authorList>
            <person name="Seim I."/>
            <person name="Fang X."/>
            <person name="Xiong Z."/>
            <person name="Lobanov A.V."/>
            <person name="Huang Z."/>
            <person name="Ma S."/>
            <person name="Feng Y."/>
            <person name="Turanov A.A."/>
            <person name="Zhu Y."/>
            <person name="Lenz T.L."/>
            <person name="Gerashchenko M.V."/>
            <person name="Fan D."/>
            <person name="Hee Yim S."/>
            <person name="Yao X."/>
            <person name="Jordan D."/>
            <person name="Xiong Y."/>
            <person name="Ma Y."/>
            <person name="Lyapunov A.N."/>
            <person name="Chen G."/>
            <person name="Kulakova O.I."/>
            <person name="Sun Y."/>
            <person name="Lee S.G."/>
            <person name="Bronson R.T."/>
            <person name="Moskalev A.A."/>
            <person name="Sunyaev S.R."/>
            <person name="Zhang G."/>
            <person name="Krogh A."/>
            <person name="Wang J."/>
            <person name="Gladyshev V.N."/>
        </authorList>
    </citation>
    <scope>NUCLEOTIDE SEQUENCE [LARGE SCALE GENOMIC DNA]</scope>
</reference>
<dbReference type="PANTHER" id="PTHR31466">
    <property type="entry name" value="GENE 5591-RELATED"/>
    <property type="match status" value="1"/>
</dbReference>
<feature type="compositionally biased region" description="Polar residues" evidence="1">
    <location>
        <begin position="59"/>
        <end position="69"/>
    </location>
</feature>
<dbReference type="InterPro" id="IPR040292">
    <property type="entry name" value="C2orf78-like"/>
</dbReference>
<proteinExistence type="predicted"/>
<keyword evidence="3" id="KW-1185">Reference proteome</keyword>
<gene>
    <name evidence="2" type="ORF">D623_10001848</name>
</gene>
<dbReference type="Proteomes" id="UP000052978">
    <property type="component" value="Unassembled WGS sequence"/>
</dbReference>
<dbReference type="EMBL" id="KE162502">
    <property type="protein sequence ID" value="EPQ08690.1"/>
    <property type="molecule type" value="Genomic_DNA"/>
</dbReference>
<dbReference type="AlphaFoldDB" id="S7MYK7"/>
<evidence type="ECO:0000256" key="1">
    <source>
        <dbReference type="SAM" id="MobiDB-lite"/>
    </source>
</evidence>
<evidence type="ECO:0000313" key="2">
    <source>
        <dbReference type="EMBL" id="EPQ08690.1"/>
    </source>
</evidence>